<evidence type="ECO:0000259" key="10">
    <source>
        <dbReference type="Pfam" id="PF00924"/>
    </source>
</evidence>
<gene>
    <name evidence="11" type="ORF">Q766_00600</name>
</gene>
<keyword evidence="9" id="KW-0732">Signal</keyword>
<dbReference type="Gene3D" id="1.10.287.1260">
    <property type="match status" value="1"/>
</dbReference>
<comment type="subcellular location">
    <subcellularLocation>
        <location evidence="1">Cell membrane</location>
        <topology evidence="1">Multi-pass membrane protein</topology>
    </subcellularLocation>
</comment>
<feature type="domain" description="Mechanosensitive ion channel MscS" evidence="10">
    <location>
        <begin position="624"/>
        <end position="690"/>
    </location>
</feature>
<dbReference type="GO" id="GO:0005886">
    <property type="term" value="C:plasma membrane"/>
    <property type="evidence" value="ECO:0007669"/>
    <property type="project" value="UniProtKB-SubCell"/>
</dbReference>
<dbReference type="SUPFAM" id="SSF82689">
    <property type="entry name" value="Mechanosensitive channel protein MscS (YggB), C-terminal domain"/>
    <property type="match status" value="1"/>
</dbReference>
<feature type="transmembrane region" description="Helical" evidence="8">
    <location>
        <begin position="324"/>
        <end position="344"/>
    </location>
</feature>
<feature type="transmembrane region" description="Helical" evidence="8">
    <location>
        <begin position="534"/>
        <end position="554"/>
    </location>
</feature>
<feature type="signal peptide" evidence="9">
    <location>
        <begin position="1"/>
        <end position="23"/>
    </location>
</feature>
<dbReference type="SUPFAM" id="SSF50182">
    <property type="entry name" value="Sm-like ribonucleoproteins"/>
    <property type="match status" value="1"/>
</dbReference>
<dbReference type="Gene3D" id="2.30.30.60">
    <property type="match status" value="1"/>
</dbReference>
<dbReference type="OrthoDB" id="9809206at2"/>
<sequence>MPKKITAGLFTLFLLLSVQLCFSQATPDKKHMHRGKLFDDEAVSDSDYLMSIENASEVLELAHTDAEFGGGTYRLFGEMESTKDKLDLILANLKEASPNVRNQQMYRTVLQEIEVELEQQNQTIDTKNANFDKIKDRIAGIRKDTLFTSLVRDTVQRKRFKTELLSLRAKYQSTDSLMHVNMALLSTKKRLTVQRKMAVSKALQTVESRLETSGVSIFGDEYPYLWHTETAIQKKELSANIKGKFDVEKGVVTYYSRYSFTSLITLAFFMGLVAWWILRNIKYLKNHGHFDNLKTFGFKYLNKGVLLPILVIGLNIAVVSNLYAPALFIEFLQLILLLILSLLFKGQWKQKSMRNWLLLIALFFVLCFMDLFVKISFLERTIFIVINVFAIRYGLVQLNSIKDQLYIKGFFKWASFIFIGFNALALIFNLFGRVSLSHTLSLAAIIALTQIIALSVLLKVILEVILLQIYTTRIKRGINKLFDHESLSQNLKKPFVLIISYMWIVVIASNLNIWESLHDAFSRLLSHPNTIGSVTFTLGSVLLFCILIWIAHLLQKYVAYFFGEVDDEDEENINKRQHSKLLVTRLVVLIVGYLLAIAASGMPLDKLSILLGALGVGVGLGLQNIVSNFVSGVILIFDKPIQVGDVIDVSSQSGRVKSMGLRTTKLDSSNGAEVIIPNGNILSQNITNWTYTDNLKQVEIAFTLQGDMSTERINEIVKEALDATPVVSTAKIPQIYYNSISDDNYKLLIKFWCSIYRTEEAISTTKQSLHLNFKNQGIAFSTT</sequence>
<dbReference type="eggNOG" id="COG3264">
    <property type="taxonomic scope" value="Bacteria"/>
</dbReference>
<comment type="similarity">
    <text evidence="2">Belongs to the MscS (TC 1.A.23) family.</text>
</comment>
<dbReference type="InterPro" id="IPR011014">
    <property type="entry name" value="MscS_channel_TM-2"/>
</dbReference>
<dbReference type="InterPro" id="IPR011066">
    <property type="entry name" value="MscS_channel_C_sf"/>
</dbReference>
<feature type="transmembrane region" description="Helical" evidence="8">
    <location>
        <begin position="609"/>
        <end position="637"/>
    </location>
</feature>
<dbReference type="PANTHER" id="PTHR30347">
    <property type="entry name" value="POTASSIUM CHANNEL RELATED"/>
    <property type="match status" value="1"/>
</dbReference>
<feature type="coiled-coil region" evidence="7">
    <location>
        <begin position="110"/>
        <end position="137"/>
    </location>
</feature>
<organism evidence="11 12">
    <name type="scientific">Flavobacterium subsaxonicum WB 4.1-42 = DSM 21790</name>
    <dbReference type="NCBI Taxonomy" id="1121898"/>
    <lineage>
        <taxon>Bacteria</taxon>
        <taxon>Pseudomonadati</taxon>
        <taxon>Bacteroidota</taxon>
        <taxon>Flavobacteriia</taxon>
        <taxon>Flavobacteriales</taxon>
        <taxon>Flavobacteriaceae</taxon>
        <taxon>Flavobacterium</taxon>
    </lineage>
</organism>
<evidence type="ECO:0000313" key="11">
    <source>
        <dbReference type="EMBL" id="KGO94658.1"/>
    </source>
</evidence>
<feature type="transmembrane region" description="Helical" evidence="8">
    <location>
        <begin position="381"/>
        <end position="398"/>
    </location>
</feature>
<evidence type="ECO:0000256" key="9">
    <source>
        <dbReference type="SAM" id="SignalP"/>
    </source>
</evidence>
<dbReference type="SUPFAM" id="SSF82861">
    <property type="entry name" value="Mechanosensitive channel protein MscS (YggB), transmembrane region"/>
    <property type="match status" value="1"/>
</dbReference>
<dbReference type="PANTHER" id="PTHR30347:SF1">
    <property type="entry name" value="MECHANOSENSITIVE CHANNEL MSCK"/>
    <property type="match status" value="1"/>
</dbReference>
<evidence type="ECO:0000256" key="5">
    <source>
        <dbReference type="ARBA" id="ARBA00022989"/>
    </source>
</evidence>
<feature type="transmembrane region" description="Helical" evidence="8">
    <location>
        <begin position="495"/>
        <end position="514"/>
    </location>
</feature>
<feature type="transmembrane region" description="Helical" evidence="8">
    <location>
        <begin position="300"/>
        <end position="318"/>
    </location>
</feature>
<keyword evidence="7" id="KW-0175">Coiled coil</keyword>
<evidence type="ECO:0000313" key="12">
    <source>
        <dbReference type="Proteomes" id="UP000030111"/>
    </source>
</evidence>
<protein>
    <submittedName>
        <fullName evidence="11">Mechanosensitive ion channel protein MscS</fullName>
    </submittedName>
</protein>
<keyword evidence="4 8" id="KW-0812">Transmembrane</keyword>
<dbReference type="EMBL" id="JRLY01000001">
    <property type="protein sequence ID" value="KGO94658.1"/>
    <property type="molecule type" value="Genomic_DNA"/>
</dbReference>
<feature type="transmembrane region" description="Helical" evidence="8">
    <location>
        <begin position="443"/>
        <end position="470"/>
    </location>
</feature>
<keyword evidence="5 8" id="KW-1133">Transmembrane helix</keyword>
<dbReference type="AlphaFoldDB" id="A0A0A2MT91"/>
<dbReference type="RefSeq" id="WP_026992037.1">
    <property type="nucleotide sequence ID" value="NZ_JRLY01000001.1"/>
</dbReference>
<keyword evidence="3" id="KW-1003">Cell membrane</keyword>
<keyword evidence="6 8" id="KW-0472">Membrane</keyword>
<name>A0A0A2MT91_9FLAO</name>
<evidence type="ECO:0000256" key="3">
    <source>
        <dbReference type="ARBA" id="ARBA00022475"/>
    </source>
</evidence>
<dbReference type="InterPro" id="IPR052702">
    <property type="entry name" value="MscS-like_channel"/>
</dbReference>
<evidence type="ECO:0000256" key="1">
    <source>
        <dbReference type="ARBA" id="ARBA00004651"/>
    </source>
</evidence>
<proteinExistence type="inferred from homology"/>
<evidence type="ECO:0000256" key="2">
    <source>
        <dbReference type="ARBA" id="ARBA00008017"/>
    </source>
</evidence>
<evidence type="ECO:0000256" key="7">
    <source>
        <dbReference type="SAM" id="Coils"/>
    </source>
</evidence>
<dbReference type="Proteomes" id="UP000030111">
    <property type="component" value="Unassembled WGS sequence"/>
</dbReference>
<dbReference type="InterPro" id="IPR010920">
    <property type="entry name" value="LSM_dom_sf"/>
</dbReference>
<dbReference type="GO" id="GO:0008381">
    <property type="term" value="F:mechanosensitive monoatomic ion channel activity"/>
    <property type="evidence" value="ECO:0007669"/>
    <property type="project" value="UniProtKB-ARBA"/>
</dbReference>
<dbReference type="InterPro" id="IPR006685">
    <property type="entry name" value="MscS_channel_2nd"/>
</dbReference>
<evidence type="ECO:0000256" key="8">
    <source>
        <dbReference type="SAM" id="Phobius"/>
    </source>
</evidence>
<accession>A0A0A2MT91</accession>
<evidence type="ECO:0000256" key="4">
    <source>
        <dbReference type="ARBA" id="ARBA00022692"/>
    </source>
</evidence>
<feature type="transmembrane region" description="Helical" evidence="8">
    <location>
        <begin position="356"/>
        <end position="375"/>
    </location>
</feature>
<dbReference type="Pfam" id="PF00924">
    <property type="entry name" value="MS_channel_2nd"/>
    <property type="match status" value="1"/>
</dbReference>
<feature type="transmembrane region" description="Helical" evidence="8">
    <location>
        <begin position="582"/>
        <end position="603"/>
    </location>
</feature>
<feature type="transmembrane region" description="Helical" evidence="8">
    <location>
        <begin position="258"/>
        <end position="279"/>
    </location>
</feature>
<feature type="chain" id="PRO_5001992608" evidence="9">
    <location>
        <begin position="24"/>
        <end position="783"/>
    </location>
</feature>
<feature type="transmembrane region" description="Helical" evidence="8">
    <location>
        <begin position="410"/>
        <end position="431"/>
    </location>
</feature>
<reference evidence="11 12" key="1">
    <citation type="submission" date="2013-09" db="EMBL/GenBank/DDBJ databases">
        <authorList>
            <person name="Zeng Z."/>
            <person name="Chen C."/>
        </authorList>
    </citation>
    <scope>NUCLEOTIDE SEQUENCE [LARGE SCALE GENOMIC DNA]</scope>
    <source>
        <strain evidence="11 12">WB 4.1-42</strain>
    </source>
</reference>
<dbReference type="InterPro" id="IPR023408">
    <property type="entry name" value="MscS_beta-dom_sf"/>
</dbReference>
<keyword evidence="12" id="KW-1185">Reference proteome</keyword>
<dbReference type="Gene3D" id="3.30.70.100">
    <property type="match status" value="1"/>
</dbReference>
<comment type="caution">
    <text evidence="11">The sequence shown here is derived from an EMBL/GenBank/DDBJ whole genome shotgun (WGS) entry which is preliminary data.</text>
</comment>
<evidence type="ECO:0000256" key="6">
    <source>
        <dbReference type="ARBA" id="ARBA00023136"/>
    </source>
</evidence>
<dbReference type="STRING" id="1121898.GCA_000422725_00595"/>